<dbReference type="CDD" id="cd00054">
    <property type="entry name" value="EGF_CA"/>
    <property type="match status" value="1"/>
</dbReference>
<dbReference type="PROSITE" id="PS50026">
    <property type="entry name" value="EGF_3"/>
    <property type="match status" value="1"/>
</dbReference>
<evidence type="ECO:0000256" key="1">
    <source>
        <dbReference type="ARBA" id="ARBA00022536"/>
    </source>
</evidence>
<evidence type="ECO:0000259" key="4">
    <source>
        <dbReference type="PROSITE" id="PS50026"/>
    </source>
</evidence>
<dbReference type="Proteomes" id="UP000008144">
    <property type="component" value="Chromosome 11"/>
</dbReference>
<dbReference type="FunFam" id="2.10.25.10:FF:000118">
    <property type="entry name" value="protein delta homolog 2"/>
    <property type="match status" value="1"/>
</dbReference>
<evidence type="ECO:0000256" key="2">
    <source>
        <dbReference type="ARBA" id="ARBA00023157"/>
    </source>
</evidence>
<dbReference type="HOGENOM" id="CLU_1202186_0_0_1"/>
<dbReference type="SUPFAM" id="SSF57196">
    <property type="entry name" value="EGF/Laminin"/>
    <property type="match status" value="1"/>
</dbReference>
<dbReference type="OMA" id="QCGNFTC"/>
<keyword evidence="2 3" id="KW-1015">Disulfide bond</keyword>
<reference evidence="6" key="1">
    <citation type="journal article" date="2002" name="Science">
        <title>The draft genome of Ciona intestinalis: insights into chordate and vertebrate origins.</title>
        <authorList>
            <person name="Dehal P."/>
            <person name="Satou Y."/>
            <person name="Campbell R.K."/>
            <person name="Chapman J."/>
            <person name="Degnan B."/>
            <person name="De Tomaso A."/>
            <person name="Davidson B."/>
            <person name="Di Gregorio A."/>
            <person name="Gelpke M."/>
            <person name="Goodstein D.M."/>
            <person name="Harafuji N."/>
            <person name="Hastings K.E."/>
            <person name="Ho I."/>
            <person name="Hotta K."/>
            <person name="Huang W."/>
            <person name="Kawashima T."/>
            <person name="Lemaire P."/>
            <person name="Martinez D."/>
            <person name="Meinertzhagen I.A."/>
            <person name="Necula S."/>
            <person name="Nonaka M."/>
            <person name="Putnam N."/>
            <person name="Rash S."/>
            <person name="Saiga H."/>
            <person name="Satake M."/>
            <person name="Terry A."/>
            <person name="Yamada L."/>
            <person name="Wang H.G."/>
            <person name="Awazu S."/>
            <person name="Azumi K."/>
            <person name="Boore J."/>
            <person name="Branno M."/>
            <person name="Chin-Bow S."/>
            <person name="DeSantis R."/>
            <person name="Doyle S."/>
            <person name="Francino P."/>
            <person name="Keys D.N."/>
            <person name="Haga S."/>
            <person name="Hayashi H."/>
            <person name="Hino K."/>
            <person name="Imai K.S."/>
            <person name="Inaba K."/>
            <person name="Kano S."/>
            <person name="Kobayashi K."/>
            <person name="Kobayashi M."/>
            <person name="Lee B.I."/>
            <person name="Makabe K.W."/>
            <person name="Manohar C."/>
            <person name="Matassi G."/>
            <person name="Medina M."/>
            <person name="Mochizuki Y."/>
            <person name="Mount S."/>
            <person name="Morishita T."/>
            <person name="Miura S."/>
            <person name="Nakayama A."/>
            <person name="Nishizaka S."/>
            <person name="Nomoto H."/>
            <person name="Ohta F."/>
            <person name="Oishi K."/>
            <person name="Rigoutsos I."/>
            <person name="Sano M."/>
            <person name="Sasaki A."/>
            <person name="Sasakura Y."/>
            <person name="Shoguchi E."/>
            <person name="Shin-i T."/>
            <person name="Spagnuolo A."/>
            <person name="Stainier D."/>
            <person name="Suzuki M.M."/>
            <person name="Tassy O."/>
            <person name="Takatori N."/>
            <person name="Tokuoka M."/>
            <person name="Yagi K."/>
            <person name="Yoshizaki F."/>
            <person name="Wada S."/>
            <person name="Zhang C."/>
            <person name="Hyatt P.D."/>
            <person name="Larimer F."/>
            <person name="Detter C."/>
            <person name="Doggett N."/>
            <person name="Glavina T."/>
            <person name="Hawkins T."/>
            <person name="Richardson P."/>
            <person name="Lucas S."/>
            <person name="Kohara Y."/>
            <person name="Levine M."/>
            <person name="Satoh N."/>
            <person name="Rokhsar D.S."/>
        </authorList>
    </citation>
    <scope>NUCLEOTIDE SEQUENCE [LARGE SCALE GENOMIC DNA]</scope>
</reference>
<dbReference type="EMBL" id="EAAA01000670">
    <property type="status" value="NOT_ANNOTATED_CDS"/>
    <property type="molecule type" value="Genomic_DNA"/>
</dbReference>
<sequence>MGIQMEMFHGSCIPATQCGNFTCENLQLQIQGVGTTISSCRTSCCDGDLCNSPPPSIAPVSVHQTTMCLMSPCQNGGSCVPTRGLNGQDYSCLCRAGYSGRNCQNAAQLTCFMGTTTTMGYSGNVSMLPAACGVGENVCMMTTVVGTIDFGSPQEVMFHIGRCANSMTCGSASCALSTSMITQMNITSCNVTCCDTNYCNVAPAKPTTPSTPATTTTALSTTTLARVLQGL</sequence>
<dbReference type="Ensembl" id="ENSCINT00000031910.1">
    <property type="protein sequence ID" value="ENSCINP00000030757.1"/>
    <property type="gene ID" value="ENSCING00000018710.1"/>
</dbReference>
<dbReference type="AlphaFoldDB" id="H2XM75"/>
<evidence type="ECO:0000256" key="3">
    <source>
        <dbReference type="PROSITE-ProRule" id="PRU00076"/>
    </source>
</evidence>
<dbReference type="SMART" id="SM00181">
    <property type="entry name" value="EGF"/>
    <property type="match status" value="1"/>
</dbReference>
<evidence type="ECO:0000313" key="5">
    <source>
        <dbReference type="Ensembl" id="ENSCINP00000030757.1"/>
    </source>
</evidence>
<dbReference type="Gene3D" id="2.10.25.10">
    <property type="entry name" value="Laminin"/>
    <property type="match status" value="1"/>
</dbReference>
<dbReference type="GeneTree" id="ENSGT00660000097111"/>
<dbReference type="InParanoid" id="H2XM75"/>
<dbReference type="Pfam" id="PF00008">
    <property type="entry name" value="EGF"/>
    <property type="match status" value="1"/>
</dbReference>
<reference evidence="5" key="2">
    <citation type="journal article" date="2008" name="Genome Biol.">
        <title>Improved genome assembly and evidence-based global gene model set for the chordate Ciona intestinalis: new insight into intron and operon populations.</title>
        <authorList>
            <person name="Satou Y."/>
            <person name="Mineta K."/>
            <person name="Ogasawara M."/>
            <person name="Sasakura Y."/>
            <person name="Shoguchi E."/>
            <person name="Ueno K."/>
            <person name="Yamada L."/>
            <person name="Matsumoto J."/>
            <person name="Wasserscheid J."/>
            <person name="Dewar K."/>
            <person name="Wiley G.B."/>
            <person name="Macmil S.L."/>
            <person name="Roe B.A."/>
            <person name="Zeller R.W."/>
            <person name="Hastings K.E."/>
            <person name="Lemaire P."/>
            <person name="Lindquist E."/>
            <person name="Endo T."/>
            <person name="Hotta K."/>
            <person name="Inaba K."/>
        </authorList>
    </citation>
    <scope>NUCLEOTIDE SEQUENCE [LARGE SCALE GENOMIC DNA]</scope>
    <source>
        <strain evidence="5">wild type</strain>
    </source>
</reference>
<feature type="domain" description="EGF-like" evidence="4">
    <location>
        <begin position="64"/>
        <end position="104"/>
    </location>
</feature>
<dbReference type="InterPro" id="IPR000742">
    <property type="entry name" value="EGF"/>
</dbReference>
<dbReference type="PROSITE" id="PS00022">
    <property type="entry name" value="EGF_1"/>
    <property type="match status" value="1"/>
</dbReference>
<dbReference type="GO" id="GO:0005509">
    <property type="term" value="F:calcium ion binding"/>
    <property type="evidence" value="ECO:0007669"/>
    <property type="project" value="InterPro"/>
</dbReference>
<reference evidence="5" key="3">
    <citation type="submission" date="2025-08" db="UniProtKB">
        <authorList>
            <consortium name="Ensembl"/>
        </authorList>
    </citation>
    <scope>IDENTIFICATION</scope>
</reference>
<protein>
    <recommendedName>
        <fullName evidence="4">EGF-like domain-containing protein</fullName>
    </recommendedName>
</protein>
<evidence type="ECO:0000313" key="6">
    <source>
        <dbReference type="Proteomes" id="UP000008144"/>
    </source>
</evidence>
<name>H2XM75_CIOIN</name>
<feature type="disulfide bond" evidence="3">
    <location>
        <begin position="94"/>
        <end position="103"/>
    </location>
</feature>
<dbReference type="EMBL" id="EAAA01000671">
    <property type="status" value="NOT_ANNOTATED_CDS"/>
    <property type="molecule type" value="Genomic_DNA"/>
</dbReference>
<dbReference type="PROSITE" id="PS01186">
    <property type="entry name" value="EGF_2"/>
    <property type="match status" value="1"/>
</dbReference>
<comment type="caution">
    <text evidence="3">Lacks conserved residue(s) required for the propagation of feature annotation.</text>
</comment>
<organism evidence="5 6">
    <name type="scientific">Ciona intestinalis</name>
    <name type="common">Transparent sea squirt</name>
    <name type="synonym">Ascidia intestinalis</name>
    <dbReference type="NCBI Taxonomy" id="7719"/>
    <lineage>
        <taxon>Eukaryota</taxon>
        <taxon>Metazoa</taxon>
        <taxon>Chordata</taxon>
        <taxon>Tunicata</taxon>
        <taxon>Ascidiacea</taxon>
        <taxon>Phlebobranchia</taxon>
        <taxon>Cionidae</taxon>
        <taxon>Ciona</taxon>
    </lineage>
</organism>
<keyword evidence="6" id="KW-1185">Reference proteome</keyword>
<dbReference type="InterPro" id="IPR001881">
    <property type="entry name" value="EGF-like_Ca-bd_dom"/>
</dbReference>
<proteinExistence type="predicted"/>
<dbReference type="SMART" id="SM00179">
    <property type="entry name" value="EGF_CA"/>
    <property type="match status" value="1"/>
</dbReference>
<reference evidence="5" key="4">
    <citation type="submission" date="2025-09" db="UniProtKB">
        <authorList>
            <consortium name="Ensembl"/>
        </authorList>
    </citation>
    <scope>IDENTIFICATION</scope>
</reference>
<keyword evidence="1 3" id="KW-0245">EGF-like domain</keyword>
<accession>H2XM75</accession>